<evidence type="ECO:0000256" key="3">
    <source>
        <dbReference type="ARBA" id="ARBA00022692"/>
    </source>
</evidence>
<accession>A0A7R9BJ80</accession>
<dbReference type="EMBL" id="OA882420">
    <property type="protein sequence ID" value="CAD7275256.1"/>
    <property type="molecule type" value="Genomic_DNA"/>
</dbReference>
<dbReference type="InterPro" id="IPR015943">
    <property type="entry name" value="WD40/YVTN_repeat-like_dom_sf"/>
</dbReference>
<feature type="transmembrane region" description="Helical" evidence="6">
    <location>
        <begin position="57"/>
        <end position="77"/>
    </location>
</feature>
<organism evidence="7">
    <name type="scientific">Notodromas monacha</name>
    <dbReference type="NCBI Taxonomy" id="399045"/>
    <lineage>
        <taxon>Eukaryota</taxon>
        <taxon>Metazoa</taxon>
        <taxon>Ecdysozoa</taxon>
        <taxon>Arthropoda</taxon>
        <taxon>Crustacea</taxon>
        <taxon>Oligostraca</taxon>
        <taxon>Ostracoda</taxon>
        <taxon>Podocopa</taxon>
        <taxon>Podocopida</taxon>
        <taxon>Cypridocopina</taxon>
        <taxon>Cypridoidea</taxon>
        <taxon>Cyprididae</taxon>
        <taxon>Notodromas</taxon>
    </lineage>
</organism>
<keyword evidence="5 6" id="KW-0472">Membrane</keyword>
<dbReference type="AlphaFoldDB" id="A0A7R9BJ80"/>
<keyword evidence="2" id="KW-0853">WD repeat</keyword>
<dbReference type="Gene3D" id="1.20.140.150">
    <property type="match status" value="1"/>
</dbReference>
<dbReference type="InterPro" id="IPR036322">
    <property type="entry name" value="WD40_repeat_dom_sf"/>
</dbReference>
<dbReference type="GO" id="GO:0006406">
    <property type="term" value="P:mRNA export from nucleus"/>
    <property type="evidence" value="ECO:0007669"/>
    <property type="project" value="TreeGrafter"/>
</dbReference>
<dbReference type="EMBL" id="CAJPEX010000383">
    <property type="protein sequence ID" value="CAG0915408.1"/>
    <property type="molecule type" value="Genomic_DNA"/>
</dbReference>
<evidence type="ECO:0000313" key="8">
    <source>
        <dbReference type="Proteomes" id="UP000678499"/>
    </source>
</evidence>
<dbReference type="PANTHER" id="PTHR44411">
    <property type="entry name" value="THO COMPLEX SUBUNIT 6 HOMOLOG"/>
    <property type="match status" value="1"/>
</dbReference>
<dbReference type="PANTHER" id="PTHR44411:SF1">
    <property type="entry name" value="THO COMPLEX SUBUNIT 6 HOMOLOG"/>
    <property type="match status" value="1"/>
</dbReference>
<dbReference type="Gene3D" id="2.130.10.10">
    <property type="entry name" value="YVTN repeat-like/Quinoprotein amine dehydrogenase"/>
    <property type="match status" value="1"/>
</dbReference>
<evidence type="ECO:0000256" key="6">
    <source>
        <dbReference type="SAM" id="Phobius"/>
    </source>
</evidence>
<feature type="transmembrane region" description="Helical" evidence="6">
    <location>
        <begin position="130"/>
        <end position="149"/>
    </location>
</feature>
<evidence type="ECO:0000256" key="1">
    <source>
        <dbReference type="ARBA" id="ARBA00004141"/>
    </source>
</evidence>
<sequence>MSDRMSRNLTAACWLSLLTFLIMIIAFSTPSWLANDGLLPDPKFHKLAFFTATQTFFTFSFTMGMLVCIGVLAFNFVCPTSWEVQALRIIGCGSVGAGIFGGIAVIIFGALGDSRDFMPHWEHNYLSWSFAFGVVGTMFQVISGILFLVESRRLRKRMETSAGGTGLGTAFASYPSDRPVNTPWMKWTGNMRNVYAMAATDRLLVAAGDGPVYVWPWEPMYRQAKPNPVILHILPQGEPGEIHGISSLPGTNSLLFACSSGLVSVVDPHAGKTKQSLRASNTKAGSKPSVFSVAARDENCIVGGQSDGIVSFWDVRKGKDPAFRITPADSVPEASPGSGRLGVTAVDVHSDWMVCGGGMKASLWHIGSRKMSVTYEADASRVLSVLLIGSENGSKKGLNTVLVAGQSEYVSGFNLEGVAKARIPTSSTCVYNVNHGWDFKDDRPVLTASGTSHKINVFAEGLHALDFVF</sequence>
<evidence type="ECO:0000256" key="2">
    <source>
        <dbReference type="ARBA" id="ARBA00022574"/>
    </source>
</evidence>
<keyword evidence="3 6" id="KW-0812">Transmembrane</keyword>
<feature type="transmembrane region" description="Helical" evidence="6">
    <location>
        <begin position="89"/>
        <end position="110"/>
    </location>
</feature>
<dbReference type="SUPFAM" id="SSF50978">
    <property type="entry name" value="WD40 repeat-like"/>
    <property type="match status" value="1"/>
</dbReference>
<dbReference type="GO" id="GO:0000346">
    <property type="term" value="C:transcription export complex"/>
    <property type="evidence" value="ECO:0007669"/>
    <property type="project" value="TreeGrafter"/>
</dbReference>
<evidence type="ECO:0000313" key="7">
    <source>
        <dbReference type="EMBL" id="CAD7275256.1"/>
    </source>
</evidence>
<gene>
    <name evidence="7" type="ORF">NMOB1V02_LOCUS3055</name>
</gene>
<dbReference type="InterPro" id="IPR004031">
    <property type="entry name" value="PMP22/EMP/MP20/Claudin"/>
</dbReference>
<reference evidence="7" key="1">
    <citation type="submission" date="2020-11" db="EMBL/GenBank/DDBJ databases">
        <authorList>
            <person name="Tran Van P."/>
        </authorList>
    </citation>
    <scope>NUCLEOTIDE SEQUENCE</scope>
</reference>
<evidence type="ECO:0000256" key="5">
    <source>
        <dbReference type="ARBA" id="ARBA00023136"/>
    </source>
</evidence>
<comment type="subcellular location">
    <subcellularLocation>
        <location evidence="1">Membrane</location>
        <topology evidence="1">Multi-pass membrane protein</topology>
    </subcellularLocation>
</comment>
<dbReference type="Proteomes" id="UP000678499">
    <property type="component" value="Unassembled WGS sequence"/>
</dbReference>
<dbReference type="InterPro" id="IPR042626">
    <property type="entry name" value="THOC6"/>
</dbReference>
<proteinExistence type="predicted"/>
<dbReference type="Pfam" id="PF13903">
    <property type="entry name" value="Claudin_2"/>
    <property type="match status" value="1"/>
</dbReference>
<dbReference type="GO" id="GO:0000347">
    <property type="term" value="C:THO complex"/>
    <property type="evidence" value="ECO:0007669"/>
    <property type="project" value="TreeGrafter"/>
</dbReference>
<protein>
    <submittedName>
        <fullName evidence="7">Uncharacterized protein</fullName>
    </submittedName>
</protein>
<keyword evidence="8" id="KW-1185">Reference proteome</keyword>
<evidence type="ECO:0000256" key="4">
    <source>
        <dbReference type="ARBA" id="ARBA00022989"/>
    </source>
</evidence>
<name>A0A7R9BJ80_9CRUS</name>
<dbReference type="GO" id="GO:0016020">
    <property type="term" value="C:membrane"/>
    <property type="evidence" value="ECO:0007669"/>
    <property type="project" value="UniProtKB-SubCell"/>
</dbReference>
<keyword evidence="4 6" id="KW-1133">Transmembrane helix</keyword>
<dbReference type="OrthoDB" id="273067at2759"/>